<feature type="compositionally biased region" description="Basic and acidic residues" evidence="2">
    <location>
        <begin position="241"/>
        <end position="267"/>
    </location>
</feature>
<evidence type="ECO:0000313" key="4">
    <source>
        <dbReference type="Proteomes" id="UP000256964"/>
    </source>
</evidence>
<dbReference type="EMBL" id="KZ857492">
    <property type="protein sequence ID" value="RDX42121.1"/>
    <property type="molecule type" value="Genomic_DNA"/>
</dbReference>
<dbReference type="GO" id="GO:0005634">
    <property type="term" value="C:nucleus"/>
    <property type="evidence" value="ECO:0007669"/>
    <property type="project" value="TreeGrafter"/>
</dbReference>
<name>A0A371CPB0_9APHY</name>
<evidence type="ECO:0000256" key="2">
    <source>
        <dbReference type="SAM" id="MobiDB-lite"/>
    </source>
</evidence>
<sequence length="382" mass="42832">MSTKKDTSLGVSSRTQLDLRGLLAQKQEEVARNKAAGQNSIKGGVKRPDKKPPKWMAPNPGVKSRAARDIELEDIPKATLDQAMAKANEKSKRLYNTLKGKDGGLSEAQLENMLFDPSQKAISYDSDSDDVDESLTVPVRPQDEDDPVMEYEDEYGRTRTARRSEIPSDLLPKPEEEREDFEYVSTMLNPVNHYPTYQPTEERWEQLAAQAAEDNKPLNTHFDSTREVRAVGAAFYKFSENEEAREQEQERLKELRQETSKTRELLKAPDIPAGAVEGMQGAPESTKSRAAEKRKRLLEERNKQLEARRKKRKAGEDTAFAQETSIAGPSNVPPPTPTPLHSNPFAVVEAQKSTQAVKQEADAADDFLAKLEQDVLLTQRAQ</sequence>
<feature type="compositionally biased region" description="Basic and acidic residues" evidence="2">
    <location>
        <begin position="286"/>
        <end position="307"/>
    </location>
</feature>
<evidence type="ECO:0000313" key="3">
    <source>
        <dbReference type="EMBL" id="RDX42121.1"/>
    </source>
</evidence>
<keyword evidence="4" id="KW-1185">Reference proteome</keyword>
<gene>
    <name evidence="3" type="ORF">OH76DRAFT_1363361</name>
</gene>
<dbReference type="PANTHER" id="PTHR15885">
    <property type="entry name" value="COILED-COIL DOMAIN-CONTAINING PROTEIN 174"/>
    <property type="match status" value="1"/>
</dbReference>
<proteinExistence type="predicted"/>
<feature type="compositionally biased region" description="Basic and acidic residues" evidence="2">
    <location>
        <begin position="154"/>
        <end position="176"/>
    </location>
</feature>
<dbReference type="OrthoDB" id="333551at2759"/>
<protein>
    <submittedName>
        <fullName evidence="3">Uncharacterized protein</fullName>
    </submittedName>
</protein>
<dbReference type="STRING" id="139420.A0A371CPB0"/>
<evidence type="ECO:0000256" key="1">
    <source>
        <dbReference type="ARBA" id="ARBA00023054"/>
    </source>
</evidence>
<dbReference type="InterPro" id="IPR025066">
    <property type="entry name" value="CCDC174-like"/>
</dbReference>
<keyword evidence="1" id="KW-0175">Coiled coil</keyword>
<organism evidence="3 4">
    <name type="scientific">Lentinus brumalis</name>
    <dbReference type="NCBI Taxonomy" id="2498619"/>
    <lineage>
        <taxon>Eukaryota</taxon>
        <taxon>Fungi</taxon>
        <taxon>Dikarya</taxon>
        <taxon>Basidiomycota</taxon>
        <taxon>Agaricomycotina</taxon>
        <taxon>Agaricomycetes</taxon>
        <taxon>Polyporales</taxon>
        <taxon>Polyporaceae</taxon>
        <taxon>Lentinus</taxon>
    </lineage>
</organism>
<feature type="region of interest" description="Disordered" evidence="2">
    <location>
        <begin position="118"/>
        <end position="178"/>
    </location>
</feature>
<dbReference type="Pfam" id="PF13300">
    <property type="entry name" value="DUF4078"/>
    <property type="match status" value="1"/>
</dbReference>
<feature type="compositionally biased region" description="Acidic residues" evidence="2">
    <location>
        <begin position="143"/>
        <end position="153"/>
    </location>
</feature>
<reference evidence="3 4" key="1">
    <citation type="journal article" date="2018" name="Biotechnol. Biofuels">
        <title>Integrative visual omics of the white-rot fungus Polyporus brumalis exposes the biotechnological potential of its oxidative enzymes for delignifying raw plant biomass.</title>
        <authorList>
            <person name="Miyauchi S."/>
            <person name="Rancon A."/>
            <person name="Drula E."/>
            <person name="Hage H."/>
            <person name="Chaduli D."/>
            <person name="Favel A."/>
            <person name="Grisel S."/>
            <person name="Henrissat B."/>
            <person name="Herpoel-Gimbert I."/>
            <person name="Ruiz-Duenas F.J."/>
            <person name="Chevret D."/>
            <person name="Hainaut M."/>
            <person name="Lin J."/>
            <person name="Wang M."/>
            <person name="Pangilinan J."/>
            <person name="Lipzen A."/>
            <person name="Lesage-Meessen L."/>
            <person name="Navarro D."/>
            <person name="Riley R."/>
            <person name="Grigoriev I.V."/>
            <person name="Zhou S."/>
            <person name="Raouche S."/>
            <person name="Rosso M.N."/>
        </authorList>
    </citation>
    <scope>NUCLEOTIDE SEQUENCE [LARGE SCALE GENOMIC DNA]</scope>
    <source>
        <strain evidence="3 4">BRFM 1820</strain>
    </source>
</reference>
<feature type="region of interest" description="Disordered" evidence="2">
    <location>
        <begin position="30"/>
        <end position="64"/>
    </location>
</feature>
<dbReference type="Proteomes" id="UP000256964">
    <property type="component" value="Unassembled WGS sequence"/>
</dbReference>
<feature type="region of interest" description="Disordered" evidence="2">
    <location>
        <begin position="241"/>
        <end position="343"/>
    </location>
</feature>
<dbReference type="AlphaFoldDB" id="A0A371CPB0"/>
<accession>A0A371CPB0</accession>
<dbReference type="PANTHER" id="PTHR15885:SF1">
    <property type="entry name" value="COILED-COIL DOMAIN-CONTAINING PROTEIN 174"/>
    <property type="match status" value="1"/>
</dbReference>